<dbReference type="HOGENOM" id="CLU_2799210_0_0_1"/>
<dbReference type="EMBL" id="FN596248">
    <property type="protein sequence ID" value="CCB57981.1"/>
    <property type="molecule type" value="Genomic_DNA"/>
</dbReference>
<organism evidence="1 2">
    <name type="scientific">Vitis vinifera</name>
    <name type="common">Grape</name>
    <dbReference type="NCBI Taxonomy" id="29760"/>
    <lineage>
        <taxon>Eukaryota</taxon>
        <taxon>Viridiplantae</taxon>
        <taxon>Streptophyta</taxon>
        <taxon>Embryophyta</taxon>
        <taxon>Tracheophyta</taxon>
        <taxon>Spermatophyta</taxon>
        <taxon>Magnoliopsida</taxon>
        <taxon>eudicotyledons</taxon>
        <taxon>Gunneridae</taxon>
        <taxon>Pentapetalae</taxon>
        <taxon>rosids</taxon>
        <taxon>Vitales</taxon>
        <taxon>Vitaceae</taxon>
        <taxon>Viteae</taxon>
        <taxon>Vitis</taxon>
    </lineage>
</organism>
<dbReference type="Proteomes" id="UP000009183">
    <property type="component" value="Chromosome 3"/>
</dbReference>
<sequence length="68" mass="7994">MRESKRRVFGHKKESSLLPTVVTALSLSFFFSLPNNWWLGVCVGFVTCPHNWKQHRKHRSSQHCVTLR</sequence>
<dbReference type="InParanoid" id="F6HTH1"/>
<name>F6HTH1_VITVI</name>
<dbReference type="AlphaFoldDB" id="F6HTH1"/>
<dbReference type="PaxDb" id="29760-VIT_03s0017g00390.t01"/>
<keyword evidence="2" id="KW-1185">Reference proteome</keyword>
<accession>F6HTH1</accession>
<gene>
    <name evidence="1" type="ordered locus">VIT_03s0017g00390</name>
</gene>
<evidence type="ECO:0000313" key="2">
    <source>
        <dbReference type="Proteomes" id="UP000009183"/>
    </source>
</evidence>
<reference evidence="2" key="1">
    <citation type="journal article" date="2007" name="Nature">
        <title>The grapevine genome sequence suggests ancestral hexaploidization in major angiosperm phyla.</title>
        <authorList>
            <consortium name="The French-Italian Public Consortium for Grapevine Genome Characterization."/>
            <person name="Jaillon O."/>
            <person name="Aury J.-M."/>
            <person name="Noel B."/>
            <person name="Policriti A."/>
            <person name="Clepet C."/>
            <person name="Casagrande A."/>
            <person name="Choisne N."/>
            <person name="Aubourg S."/>
            <person name="Vitulo N."/>
            <person name="Jubin C."/>
            <person name="Vezzi A."/>
            <person name="Legeai F."/>
            <person name="Hugueney P."/>
            <person name="Dasilva C."/>
            <person name="Horner D."/>
            <person name="Mica E."/>
            <person name="Jublot D."/>
            <person name="Poulain J."/>
            <person name="Bruyere C."/>
            <person name="Billault A."/>
            <person name="Segurens B."/>
            <person name="Gouyvenoux M."/>
            <person name="Ugarte E."/>
            <person name="Cattonaro F."/>
            <person name="Anthouard V."/>
            <person name="Vico V."/>
            <person name="Del Fabbro C."/>
            <person name="Alaux M."/>
            <person name="Di Gaspero G."/>
            <person name="Dumas V."/>
            <person name="Felice N."/>
            <person name="Paillard S."/>
            <person name="Juman I."/>
            <person name="Moroldo M."/>
            <person name="Scalabrin S."/>
            <person name="Canaguier A."/>
            <person name="Le Clainche I."/>
            <person name="Malacrida G."/>
            <person name="Durand E."/>
            <person name="Pesole G."/>
            <person name="Laucou V."/>
            <person name="Chatelet P."/>
            <person name="Merdinoglu D."/>
            <person name="Delledonne M."/>
            <person name="Pezzotti M."/>
            <person name="Lecharny A."/>
            <person name="Scarpelli C."/>
            <person name="Artiguenave F."/>
            <person name="Pe M.E."/>
            <person name="Valle G."/>
            <person name="Morgante M."/>
            <person name="Caboche M."/>
            <person name="Adam-Blondon A.-F."/>
            <person name="Weissenbach J."/>
            <person name="Quetier F."/>
            <person name="Wincker P."/>
        </authorList>
    </citation>
    <scope>NUCLEOTIDE SEQUENCE [LARGE SCALE GENOMIC DNA]</scope>
    <source>
        <strain evidence="2">cv. Pinot noir / PN40024</strain>
    </source>
</reference>
<protein>
    <submittedName>
        <fullName evidence="1">Uncharacterized protein</fullName>
    </submittedName>
</protein>
<proteinExistence type="predicted"/>
<evidence type="ECO:0000313" key="1">
    <source>
        <dbReference type="EMBL" id="CCB57981.1"/>
    </source>
</evidence>